<proteinExistence type="predicted"/>
<evidence type="ECO:0000313" key="1">
    <source>
        <dbReference type="EMBL" id="KAJ4009561.1"/>
    </source>
</evidence>
<reference evidence="1" key="1">
    <citation type="submission" date="2022-10" db="EMBL/GenBank/DDBJ databases">
        <title>Fusarium specimens isolated from Avocado Roots.</title>
        <authorList>
            <person name="Stajich J."/>
            <person name="Roper C."/>
            <person name="Heimlech-Rivalta G."/>
        </authorList>
    </citation>
    <scope>NUCLEOTIDE SEQUENCE</scope>
    <source>
        <strain evidence="1">CF00143</strain>
    </source>
</reference>
<accession>A0A9W8PK50</accession>
<protein>
    <recommendedName>
        <fullName evidence="3">F-box domain-containing protein</fullName>
    </recommendedName>
</protein>
<sequence length="390" mass="44757">MAFSNPFEKLPAELTTAVLGLLEPTDLQSLINADPHMLRVFLQHELVVLRPLRRNIFNQFTGQRLTQAAIACRLRQLESTPLSRDRAKYEEVVKPILTQSPEAVPVTTLNLGSISHLDRLFREVQAFTSAYSKDAWEMTQNAVADSYIGCRRVPARLPLSVPLSRGEREMIQWAYLLFESYRHTLWFSKSFVLEHYCPEQPAPSCHILGEFTYGNKLGRIRPFYAVLGFLLREYRRLLSQVDDILEGESSDITSQAQTSEFLNCSSHDILQFPAYLCSLGYRALLDCEEIGNPTARVVSLYMQYSQLKQDHHTCPLVVFVALKDSVDSLFDGTQTWHAFWTSGAFLFDPERLNQLDRHWWMEISIFGELAISGRYSDESDFEDGYEDESD</sequence>
<keyword evidence="2" id="KW-1185">Reference proteome</keyword>
<dbReference type="EMBL" id="JAPDHF010000013">
    <property type="protein sequence ID" value="KAJ4009561.1"/>
    <property type="molecule type" value="Genomic_DNA"/>
</dbReference>
<evidence type="ECO:0008006" key="3">
    <source>
        <dbReference type="Google" id="ProtNLM"/>
    </source>
</evidence>
<dbReference type="Proteomes" id="UP001152130">
    <property type="component" value="Unassembled WGS sequence"/>
</dbReference>
<gene>
    <name evidence="1" type="ORF">NW766_008679</name>
</gene>
<dbReference type="AlphaFoldDB" id="A0A9W8PK50"/>
<dbReference type="OrthoDB" id="5074856at2759"/>
<name>A0A9W8PK50_9HYPO</name>
<comment type="caution">
    <text evidence="1">The sequence shown here is derived from an EMBL/GenBank/DDBJ whole genome shotgun (WGS) entry which is preliminary data.</text>
</comment>
<evidence type="ECO:0000313" key="2">
    <source>
        <dbReference type="Proteomes" id="UP001152130"/>
    </source>
</evidence>
<organism evidence="1 2">
    <name type="scientific">Fusarium irregulare</name>
    <dbReference type="NCBI Taxonomy" id="2494466"/>
    <lineage>
        <taxon>Eukaryota</taxon>
        <taxon>Fungi</taxon>
        <taxon>Dikarya</taxon>
        <taxon>Ascomycota</taxon>
        <taxon>Pezizomycotina</taxon>
        <taxon>Sordariomycetes</taxon>
        <taxon>Hypocreomycetidae</taxon>
        <taxon>Hypocreales</taxon>
        <taxon>Nectriaceae</taxon>
        <taxon>Fusarium</taxon>
        <taxon>Fusarium incarnatum-equiseti species complex</taxon>
    </lineage>
</organism>